<evidence type="ECO:0000259" key="13">
    <source>
        <dbReference type="Pfam" id="PF08172"/>
    </source>
</evidence>
<evidence type="ECO:0000256" key="7">
    <source>
        <dbReference type="ARBA" id="ARBA00023034"/>
    </source>
</evidence>
<feature type="coiled-coil region" evidence="10">
    <location>
        <begin position="77"/>
        <end position="104"/>
    </location>
</feature>
<feature type="domain" description="Cux N-terminal" evidence="14">
    <location>
        <begin position="9"/>
        <end position="121"/>
    </location>
</feature>
<evidence type="ECO:0000256" key="11">
    <source>
        <dbReference type="SAM" id="MobiDB-lite"/>
    </source>
</evidence>
<keyword evidence="7" id="KW-0333">Golgi apparatus</keyword>
<evidence type="ECO:0000256" key="12">
    <source>
        <dbReference type="SAM" id="Phobius"/>
    </source>
</evidence>
<reference evidence="15 16" key="1">
    <citation type="journal article" date="2018" name="Mol. Biol. Evol.">
        <title>Broad Genomic Sampling Reveals a Smut Pathogenic Ancestry of the Fungal Clade Ustilaginomycotina.</title>
        <authorList>
            <person name="Kijpornyongpan T."/>
            <person name="Mondo S.J."/>
            <person name="Barry K."/>
            <person name="Sandor L."/>
            <person name="Lee J."/>
            <person name="Lipzen A."/>
            <person name="Pangilinan J."/>
            <person name="LaButti K."/>
            <person name="Hainaut M."/>
            <person name="Henrissat B."/>
            <person name="Grigoriev I.V."/>
            <person name="Spatafora J.W."/>
            <person name="Aime M.C."/>
        </authorList>
    </citation>
    <scope>NUCLEOTIDE SEQUENCE [LARGE SCALE GENOMIC DNA]</scope>
    <source>
        <strain evidence="15 16">MCA 5214</strain>
    </source>
</reference>
<evidence type="ECO:0000313" key="15">
    <source>
        <dbReference type="EMBL" id="PWN25486.1"/>
    </source>
</evidence>
<feature type="coiled-coil region" evidence="10">
    <location>
        <begin position="394"/>
        <end position="442"/>
    </location>
</feature>
<evidence type="ECO:0000256" key="3">
    <source>
        <dbReference type="ARBA" id="ARBA00018691"/>
    </source>
</evidence>
<dbReference type="OrthoDB" id="10257567at2759"/>
<evidence type="ECO:0000256" key="10">
    <source>
        <dbReference type="SAM" id="Coils"/>
    </source>
</evidence>
<dbReference type="RefSeq" id="XP_025360098.1">
    <property type="nucleotide sequence ID" value="XM_025504801.1"/>
</dbReference>
<organism evidence="15 16">
    <name type="scientific">Jaminaea rosea</name>
    <dbReference type="NCBI Taxonomy" id="1569628"/>
    <lineage>
        <taxon>Eukaryota</taxon>
        <taxon>Fungi</taxon>
        <taxon>Dikarya</taxon>
        <taxon>Basidiomycota</taxon>
        <taxon>Ustilaginomycotina</taxon>
        <taxon>Exobasidiomycetes</taxon>
        <taxon>Microstromatales</taxon>
        <taxon>Microstromatales incertae sedis</taxon>
        <taxon>Jaminaea</taxon>
    </lineage>
</organism>
<evidence type="ECO:0000256" key="4">
    <source>
        <dbReference type="ARBA" id="ARBA00022448"/>
    </source>
</evidence>
<protein>
    <recommendedName>
        <fullName evidence="3">Protein CASP</fullName>
    </recommendedName>
</protein>
<keyword evidence="4" id="KW-0813">Transport</keyword>
<dbReference type="AlphaFoldDB" id="A0A316UJN3"/>
<dbReference type="GeneID" id="37026624"/>
<dbReference type="Pfam" id="PF25398">
    <property type="entry name" value="CUX1_N"/>
    <property type="match status" value="1"/>
</dbReference>
<feature type="region of interest" description="Disordered" evidence="11">
    <location>
        <begin position="489"/>
        <end position="529"/>
    </location>
</feature>
<dbReference type="Pfam" id="PF08172">
    <property type="entry name" value="CASP_C"/>
    <property type="match status" value="1"/>
</dbReference>
<accession>A0A316UJN3</accession>
<dbReference type="Gene3D" id="1.10.287.1490">
    <property type="match status" value="1"/>
</dbReference>
<feature type="compositionally biased region" description="Low complexity" evidence="11">
    <location>
        <begin position="499"/>
        <end position="529"/>
    </location>
</feature>
<evidence type="ECO:0000256" key="8">
    <source>
        <dbReference type="ARBA" id="ARBA00023054"/>
    </source>
</evidence>
<evidence type="ECO:0000256" key="1">
    <source>
        <dbReference type="ARBA" id="ARBA00004409"/>
    </source>
</evidence>
<keyword evidence="9 12" id="KW-0472">Membrane</keyword>
<dbReference type="Proteomes" id="UP000245884">
    <property type="component" value="Unassembled WGS sequence"/>
</dbReference>
<dbReference type="PANTHER" id="PTHR14043">
    <property type="entry name" value="CCAAT DISPLACEMENT PROTEIN-RELATED"/>
    <property type="match status" value="1"/>
</dbReference>
<evidence type="ECO:0000256" key="5">
    <source>
        <dbReference type="ARBA" id="ARBA00022692"/>
    </source>
</evidence>
<proteinExistence type="inferred from homology"/>
<dbReference type="InterPro" id="IPR057476">
    <property type="entry name" value="Cux_N"/>
</dbReference>
<keyword evidence="6 12" id="KW-1133">Transmembrane helix</keyword>
<feature type="domain" description="CASP C-terminal" evidence="13">
    <location>
        <begin position="419"/>
        <end position="709"/>
    </location>
</feature>
<keyword evidence="8 10" id="KW-0175">Coiled coil</keyword>
<keyword evidence="16" id="KW-1185">Reference proteome</keyword>
<sequence>MTEAALSTSQPQLSSILSSYKSLDLPSLQSHLTQLVTPLTSLQTSSLQSRKKLAEETRSWKKLDTDAAKIDGFKPLLKLYQGEVDELTKRAREAEGGVTRVEERLRGIEDPANVVEKLIDQFANHPDLAALRSQVASLRTENASLQSRLTSLPQLEEERSRLTSRVLSLDHRLEEQRSAVEAETAARFSERLDNAKAREVELEKQLEGLRASHEAAQKRLLASATDYVAAAAAPSGGASAAEVEMLSADLQRAQQRVAAVERRNEQLREEVEKVKAGDADDKRVADLERRLSEEQEGRARLQAELDGAAEKERASLASAEEGLGQVRRTLKERNDELATLRQKLDSMADYGEIKRELEIMRLVEFSSGLDEEEDDNSAVRSKAKPLEALLMEKNKKLQDDLATLRVKHHELEQGSATSTSEVPNLREEVKRLTALNERLEADLMAVGGASESKSAAAPQKPAGSKTQSAEEMLEEMGRIEKGELDFKAGKAAQPQANGSTAATTSASSSAPARNVVSTSTPASSSSSESVLPIIVSQRDRFRARNAELEEELRKQFDVVTQLRSDVKGLQADNLALYEKVRYLQSYGGSGSSAASMVTAVPARTDASGAYPPQRSYQQERGGLIPSSIASGSSTPHPEDKYRRRYEASMNPFEAFRGREQRSALARLNPLERLLHAAATVLVKDRRARIAAVLYAAGMHLLIFFVMVEYTFSGHQVSAAGYHNAMSGGGPAPMEPVPGRQ</sequence>
<evidence type="ECO:0000259" key="14">
    <source>
        <dbReference type="Pfam" id="PF25398"/>
    </source>
</evidence>
<dbReference type="STRING" id="1569628.A0A316UJN3"/>
<name>A0A316UJN3_9BASI</name>
<feature type="coiled-coil region" evidence="10">
    <location>
        <begin position="185"/>
        <end position="219"/>
    </location>
</feature>
<evidence type="ECO:0000256" key="2">
    <source>
        <dbReference type="ARBA" id="ARBA00006415"/>
    </source>
</evidence>
<feature type="coiled-coil region" evidence="10">
    <location>
        <begin position="538"/>
        <end position="565"/>
    </location>
</feature>
<keyword evidence="5 12" id="KW-0812">Transmembrane</keyword>
<evidence type="ECO:0000313" key="16">
    <source>
        <dbReference type="Proteomes" id="UP000245884"/>
    </source>
</evidence>
<evidence type="ECO:0000256" key="6">
    <source>
        <dbReference type="ARBA" id="ARBA00022989"/>
    </source>
</evidence>
<dbReference type="GO" id="GO:0006891">
    <property type="term" value="P:intra-Golgi vesicle-mediated transport"/>
    <property type="evidence" value="ECO:0007669"/>
    <property type="project" value="InterPro"/>
</dbReference>
<dbReference type="InterPro" id="IPR012955">
    <property type="entry name" value="CASP_C"/>
</dbReference>
<feature type="coiled-coil region" evidence="10">
    <location>
        <begin position="243"/>
        <end position="343"/>
    </location>
</feature>
<feature type="region of interest" description="Disordered" evidence="11">
    <location>
        <begin position="605"/>
        <end position="639"/>
    </location>
</feature>
<gene>
    <name evidence="15" type="ORF">BDZ90DRAFT_228251</name>
</gene>
<comment type="similarity">
    <text evidence="2">Belongs to the CASP family.</text>
</comment>
<dbReference type="GO" id="GO:0000139">
    <property type="term" value="C:Golgi membrane"/>
    <property type="evidence" value="ECO:0007669"/>
    <property type="project" value="UniProtKB-SubCell"/>
</dbReference>
<dbReference type="EMBL" id="KZ819675">
    <property type="protein sequence ID" value="PWN25486.1"/>
    <property type="molecule type" value="Genomic_DNA"/>
</dbReference>
<evidence type="ECO:0000256" key="9">
    <source>
        <dbReference type="ARBA" id="ARBA00023136"/>
    </source>
</evidence>
<feature type="transmembrane region" description="Helical" evidence="12">
    <location>
        <begin position="689"/>
        <end position="707"/>
    </location>
</feature>
<comment type="subcellular location">
    <subcellularLocation>
        <location evidence="1">Golgi apparatus membrane</location>
        <topology evidence="1">Single-pass type IV membrane protein</topology>
    </subcellularLocation>
</comment>
<feature type="region of interest" description="Disordered" evidence="11">
    <location>
        <begin position="449"/>
        <end position="471"/>
    </location>
</feature>
<dbReference type="PANTHER" id="PTHR14043:SF2">
    <property type="entry name" value="HOMEOBOX PROTEIN CUT"/>
    <property type="match status" value="1"/>
</dbReference>